<dbReference type="PANTHER" id="PTHR30298">
    <property type="entry name" value="H REPEAT-ASSOCIATED PREDICTED TRANSPOSASE"/>
    <property type="match status" value="1"/>
</dbReference>
<dbReference type="InterPro" id="IPR002559">
    <property type="entry name" value="Transposase_11"/>
</dbReference>
<feature type="domain" description="Transposase IS4-like" evidence="1">
    <location>
        <begin position="133"/>
        <end position="368"/>
    </location>
</feature>
<evidence type="ECO:0000313" key="4">
    <source>
        <dbReference type="Proteomes" id="UP000318288"/>
    </source>
</evidence>
<dbReference type="NCBIfam" id="NF033564">
    <property type="entry name" value="transpos_ISAs1"/>
    <property type="match status" value="1"/>
</dbReference>
<dbReference type="Pfam" id="PF13808">
    <property type="entry name" value="DDE_Tnp_1_assoc"/>
    <property type="match status" value="1"/>
</dbReference>
<dbReference type="AlphaFoldDB" id="A0A5C6EMR1"/>
<gene>
    <name evidence="3" type="ORF">Poly51_48350</name>
</gene>
<comment type="caution">
    <text evidence="3">The sequence shown here is derived from an EMBL/GenBank/DDBJ whole genome shotgun (WGS) entry which is preliminary data.</text>
</comment>
<dbReference type="Proteomes" id="UP000318288">
    <property type="component" value="Unassembled WGS sequence"/>
</dbReference>
<evidence type="ECO:0000313" key="3">
    <source>
        <dbReference type="EMBL" id="TWU48931.1"/>
    </source>
</evidence>
<name>A0A5C6EMR1_9BACT</name>
<proteinExistence type="predicted"/>
<dbReference type="InterPro" id="IPR051698">
    <property type="entry name" value="Transposase_11-like"/>
</dbReference>
<evidence type="ECO:0000259" key="1">
    <source>
        <dbReference type="Pfam" id="PF01609"/>
    </source>
</evidence>
<dbReference type="InterPro" id="IPR032806">
    <property type="entry name" value="YbfD_N"/>
</dbReference>
<dbReference type="GO" id="GO:0004803">
    <property type="term" value="F:transposase activity"/>
    <property type="evidence" value="ECO:0007669"/>
    <property type="project" value="InterPro"/>
</dbReference>
<dbReference type="Pfam" id="PF01609">
    <property type="entry name" value="DDE_Tnp_1"/>
    <property type="match status" value="1"/>
</dbReference>
<evidence type="ECO:0000259" key="2">
    <source>
        <dbReference type="Pfam" id="PF13808"/>
    </source>
</evidence>
<keyword evidence="4" id="KW-1185">Reference proteome</keyword>
<dbReference type="PANTHER" id="PTHR30298:SF0">
    <property type="entry name" value="PROTEIN YBFL-RELATED"/>
    <property type="match status" value="1"/>
</dbReference>
<organism evidence="3 4">
    <name type="scientific">Rubripirellula tenax</name>
    <dbReference type="NCBI Taxonomy" id="2528015"/>
    <lineage>
        <taxon>Bacteria</taxon>
        <taxon>Pseudomonadati</taxon>
        <taxon>Planctomycetota</taxon>
        <taxon>Planctomycetia</taxon>
        <taxon>Pirellulales</taxon>
        <taxon>Pirellulaceae</taxon>
        <taxon>Rubripirellula</taxon>
    </lineage>
</organism>
<feature type="domain" description="H repeat-associated protein N-terminal" evidence="2">
    <location>
        <begin position="35"/>
        <end position="120"/>
    </location>
</feature>
<protein>
    <submittedName>
        <fullName evidence="3">Transposase DDE domain protein</fullName>
    </submittedName>
</protein>
<dbReference type="GO" id="GO:0006313">
    <property type="term" value="P:DNA transposition"/>
    <property type="evidence" value="ECO:0007669"/>
    <property type="project" value="InterPro"/>
</dbReference>
<dbReference type="RefSeq" id="WP_246114707.1">
    <property type="nucleotide sequence ID" value="NZ_SJPW01000006.1"/>
</dbReference>
<dbReference type="GO" id="GO:0003677">
    <property type="term" value="F:DNA binding"/>
    <property type="evidence" value="ECO:0007669"/>
    <property type="project" value="InterPro"/>
</dbReference>
<reference evidence="3 4" key="1">
    <citation type="submission" date="2019-02" db="EMBL/GenBank/DDBJ databases">
        <title>Deep-cultivation of Planctomycetes and their phenomic and genomic characterization uncovers novel biology.</title>
        <authorList>
            <person name="Wiegand S."/>
            <person name="Jogler M."/>
            <person name="Boedeker C."/>
            <person name="Pinto D."/>
            <person name="Vollmers J."/>
            <person name="Rivas-Marin E."/>
            <person name="Kohn T."/>
            <person name="Peeters S.H."/>
            <person name="Heuer A."/>
            <person name="Rast P."/>
            <person name="Oberbeckmann S."/>
            <person name="Bunk B."/>
            <person name="Jeske O."/>
            <person name="Meyerdierks A."/>
            <person name="Storesund J.E."/>
            <person name="Kallscheuer N."/>
            <person name="Luecker S."/>
            <person name="Lage O.M."/>
            <person name="Pohl T."/>
            <person name="Merkel B.J."/>
            <person name="Hornburger P."/>
            <person name="Mueller R.-W."/>
            <person name="Bruemmer F."/>
            <person name="Labrenz M."/>
            <person name="Spormann A.M."/>
            <person name="Op Den Camp H."/>
            <person name="Overmann J."/>
            <person name="Amann R."/>
            <person name="Jetten M.S.M."/>
            <person name="Mascher T."/>
            <person name="Medema M.H."/>
            <person name="Devos D.P."/>
            <person name="Kaster A.-K."/>
            <person name="Ovreas L."/>
            <person name="Rohde M."/>
            <person name="Galperin M.Y."/>
            <person name="Jogler C."/>
        </authorList>
    </citation>
    <scope>NUCLEOTIDE SEQUENCE [LARGE SCALE GENOMIC DNA]</scope>
    <source>
        <strain evidence="3 4">Poly51</strain>
    </source>
</reference>
<accession>A0A5C6EMR1</accession>
<dbReference type="EMBL" id="SJPW01000006">
    <property type="protein sequence ID" value="TWU48931.1"/>
    <property type="molecule type" value="Genomic_DNA"/>
</dbReference>
<sequence length="403" mass="45176">MIRFVDFVFSKRCYPGSDVAKKKTTEICVEDILNDFAELPDPRSHVNQRHLLGDIIVISIMAVIAGADGPKAIGVWAKSNEDWLKDRLKLPSGVPSHDTIGRVLMTLKPAAFQSCFERWIKRLSGKPKQGELDIVAIDGKALRRSHDRAGGLGPLFLVSAWAVTRGISLGQLATAEKSNEITAIPELLDQIEIKKSVVTIDAAGCQRNIAAKIVDGKGDYVLALKGNQGTLHDAVIDYITRHMENDFADTTVRKHVERVKGHGRNDELIYYQLPVPEELVGKEKWKNMRTIGVVIRMSESGKKWTSDVRYYISSLALGVKRFAACVRGHWGIENTLHWCLDVTFREDESRVRNRILADNLAWLKRFAISLLKQVDNKESIAMRRRMAGWNPNFLAQVLGIPTS</sequence>
<dbReference type="InterPro" id="IPR047647">
    <property type="entry name" value="ISAs1_transpos"/>
</dbReference>